<name>A0ABY4SY82_9ENTR</name>
<evidence type="ECO:0000256" key="5">
    <source>
        <dbReference type="ARBA" id="ARBA00022827"/>
    </source>
</evidence>
<dbReference type="InterPro" id="IPR012999">
    <property type="entry name" value="Pyr_OxRdtase_I_AS"/>
</dbReference>
<keyword evidence="8" id="KW-1015">Disulfide bond</keyword>
<evidence type="ECO:0000256" key="9">
    <source>
        <dbReference type="ARBA" id="ARBA00023284"/>
    </source>
</evidence>
<evidence type="ECO:0000256" key="11">
    <source>
        <dbReference type="RuleBase" id="RU003692"/>
    </source>
</evidence>
<evidence type="ECO:0000256" key="10">
    <source>
        <dbReference type="ARBA" id="ARBA00049187"/>
    </source>
</evidence>
<keyword evidence="6 11" id="KW-0560">Oxidoreductase</keyword>
<evidence type="ECO:0000256" key="4">
    <source>
        <dbReference type="ARBA" id="ARBA00022630"/>
    </source>
</evidence>
<gene>
    <name evidence="14" type="primary">lpdA</name>
    <name evidence="14" type="ORF">M9405_00665</name>
</gene>
<evidence type="ECO:0000256" key="8">
    <source>
        <dbReference type="ARBA" id="ARBA00023157"/>
    </source>
</evidence>
<proteinExistence type="inferred from homology"/>
<reference evidence="14" key="1">
    <citation type="submission" date="2022-05" db="EMBL/GenBank/DDBJ databases">
        <title>Impact of host demography and evolutionary history on endosymbiont molecular evolution: a test in carpenter ants (Genus Camponotus) and their Blochmannia endosymbionts.</title>
        <authorList>
            <person name="Manthey J.D."/>
            <person name="Giron J.C."/>
            <person name="Hruska J.P."/>
        </authorList>
    </citation>
    <scope>NUCLEOTIDE SEQUENCE</scope>
    <source>
        <strain evidence="14">C-006</strain>
    </source>
</reference>
<evidence type="ECO:0000256" key="3">
    <source>
        <dbReference type="ARBA" id="ARBA00016961"/>
    </source>
</evidence>
<sequence>MHILQIKTQVLVLGSGPGGYSAAFHCADLGMETTIVERYPTLGGVCLNIGCIPSKALLHVAKLINTKNNLKNYGIILEKTHCNFDKTRVWKNKIITQLSNSLNIIAKKKNVKIINGIGKFIDSHIIQVEQNDQNILNITFEKAIIAAGSHAIPLSCFSKKDSRIWDSTDALSLKMIPKRLLIIGSGAIGLEMATIYHAFGSKIDMVEMCDKIISNLDEDIISYFTKIISKNINLILNTKVDMIEPKDDGIYVTMENQENLLKYTQCYDVLLVAIGRAPNGNLLNAENIGIHVDKHGFIIVDEQMRTSVTHIFAVGDIIGHPMLAHKSIYEGHIAADIICGKKRFFDAKVIPSIIYSDPEVAWVGYTEKMAQERNIDYAVTTFPWIASGKAIAADCQEGMTKLIFDKKTNRIIGGTIIGSHADEILGEVALAIEMGCDAEDITLTIHAHPTLYESIASAASIYTAYNK</sequence>
<dbReference type="InterPro" id="IPR036188">
    <property type="entry name" value="FAD/NAD-bd_sf"/>
</dbReference>
<evidence type="ECO:0000259" key="13">
    <source>
        <dbReference type="Pfam" id="PF07992"/>
    </source>
</evidence>
<dbReference type="PRINTS" id="PR00368">
    <property type="entry name" value="FADPNR"/>
</dbReference>
<dbReference type="InterPro" id="IPR006258">
    <property type="entry name" value="Lipoamide_DH"/>
</dbReference>
<dbReference type="GO" id="GO:0004148">
    <property type="term" value="F:dihydrolipoyl dehydrogenase (NADH) activity"/>
    <property type="evidence" value="ECO:0007669"/>
    <property type="project" value="UniProtKB-EC"/>
</dbReference>
<dbReference type="PANTHER" id="PTHR22912:SF160">
    <property type="entry name" value="DIHYDROLIPOYL DEHYDROGENASE"/>
    <property type="match status" value="1"/>
</dbReference>
<evidence type="ECO:0000313" key="14">
    <source>
        <dbReference type="EMBL" id="URJ25233.1"/>
    </source>
</evidence>
<dbReference type="NCBIfam" id="TIGR01350">
    <property type="entry name" value="lipoamide_DH"/>
    <property type="match status" value="1"/>
</dbReference>
<organism evidence="14 15">
    <name type="scientific">Candidatus Blochmannia ocreatus</name>
    <name type="common">nom. nud.</name>
    <dbReference type="NCBI Taxonomy" id="251538"/>
    <lineage>
        <taxon>Bacteria</taxon>
        <taxon>Pseudomonadati</taxon>
        <taxon>Pseudomonadota</taxon>
        <taxon>Gammaproteobacteria</taxon>
        <taxon>Enterobacterales</taxon>
        <taxon>Enterobacteriaceae</taxon>
        <taxon>ant endosymbionts</taxon>
        <taxon>Candidatus Blochmanniella</taxon>
    </lineage>
</organism>
<dbReference type="InterPro" id="IPR001100">
    <property type="entry name" value="Pyr_nuc-diS_OxRdtase"/>
</dbReference>
<keyword evidence="5 11" id="KW-0274">FAD</keyword>
<dbReference type="InterPro" id="IPR050151">
    <property type="entry name" value="Class-I_Pyr_Nuc-Dis_Oxidored"/>
</dbReference>
<evidence type="ECO:0000313" key="15">
    <source>
        <dbReference type="Proteomes" id="UP001056834"/>
    </source>
</evidence>
<dbReference type="Pfam" id="PF07992">
    <property type="entry name" value="Pyr_redox_2"/>
    <property type="match status" value="1"/>
</dbReference>
<dbReference type="Proteomes" id="UP001056834">
    <property type="component" value="Chromosome"/>
</dbReference>
<dbReference type="PRINTS" id="PR00411">
    <property type="entry name" value="PNDRDTASEI"/>
</dbReference>
<dbReference type="EMBL" id="CP097762">
    <property type="protein sequence ID" value="URJ25233.1"/>
    <property type="molecule type" value="Genomic_DNA"/>
</dbReference>
<dbReference type="SUPFAM" id="SSF55424">
    <property type="entry name" value="FAD/NAD-linked reductases, dimerisation (C-terminal) domain"/>
    <property type="match status" value="1"/>
</dbReference>
<comment type="miscellaneous">
    <text evidence="11">The active site is a redox-active disulfide bond.</text>
</comment>
<evidence type="ECO:0000256" key="1">
    <source>
        <dbReference type="ARBA" id="ARBA00007532"/>
    </source>
</evidence>
<dbReference type="Gene3D" id="3.50.50.60">
    <property type="entry name" value="FAD/NAD(P)-binding domain"/>
    <property type="match status" value="2"/>
</dbReference>
<dbReference type="InterPro" id="IPR023753">
    <property type="entry name" value="FAD/NAD-binding_dom"/>
</dbReference>
<comment type="catalytic activity">
    <reaction evidence="10 11">
        <text>N(6)-[(R)-dihydrolipoyl]-L-lysyl-[protein] + NAD(+) = N(6)-[(R)-lipoyl]-L-lysyl-[protein] + NADH + H(+)</text>
        <dbReference type="Rhea" id="RHEA:15045"/>
        <dbReference type="Rhea" id="RHEA-COMP:10474"/>
        <dbReference type="Rhea" id="RHEA-COMP:10475"/>
        <dbReference type="ChEBI" id="CHEBI:15378"/>
        <dbReference type="ChEBI" id="CHEBI:57540"/>
        <dbReference type="ChEBI" id="CHEBI:57945"/>
        <dbReference type="ChEBI" id="CHEBI:83099"/>
        <dbReference type="ChEBI" id="CHEBI:83100"/>
        <dbReference type="EC" id="1.8.1.4"/>
    </reaction>
</comment>
<dbReference type="PIRSF" id="PIRSF000350">
    <property type="entry name" value="Mercury_reductase_MerA"/>
    <property type="match status" value="1"/>
</dbReference>
<dbReference type="RefSeq" id="WP_250223364.1">
    <property type="nucleotide sequence ID" value="NZ_CP097762.1"/>
</dbReference>
<keyword evidence="9 11" id="KW-0676">Redox-active center</keyword>
<dbReference type="PANTHER" id="PTHR22912">
    <property type="entry name" value="DISULFIDE OXIDOREDUCTASE"/>
    <property type="match status" value="1"/>
</dbReference>
<dbReference type="SUPFAM" id="SSF51905">
    <property type="entry name" value="FAD/NAD(P)-binding domain"/>
    <property type="match status" value="1"/>
</dbReference>
<evidence type="ECO:0000256" key="2">
    <source>
        <dbReference type="ARBA" id="ARBA00012608"/>
    </source>
</evidence>
<keyword evidence="4 11" id="KW-0285">Flavoprotein</keyword>
<feature type="domain" description="FAD/NAD(P)-binding" evidence="13">
    <location>
        <begin position="9"/>
        <end position="331"/>
    </location>
</feature>
<comment type="cofactor">
    <cofactor evidence="11">
        <name>FAD</name>
        <dbReference type="ChEBI" id="CHEBI:57692"/>
    </cofactor>
    <text evidence="11">Binds 1 FAD per subunit.</text>
</comment>
<accession>A0ABY4SY82</accession>
<dbReference type="Gene3D" id="3.30.390.30">
    <property type="match status" value="1"/>
</dbReference>
<evidence type="ECO:0000256" key="6">
    <source>
        <dbReference type="ARBA" id="ARBA00023002"/>
    </source>
</evidence>
<evidence type="ECO:0000259" key="12">
    <source>
        <dbReference type="Pfam" id="PF02852"/>
    </source>
</evidence>
<dbReference type="PROSITE" id="PS00076">
    <property type="entry name" value="PYRIDINE_REDOX_1"/>
    <property type="match status" value="1"/>
</dbReference>
<dbReference type="Pfam" id="PF02852">
    <property type="entry name" value="Pyr_redox_dim"/>
    <property type="match status" value="1"/>
</dbReference>
<dbReference type="EC" id="1.8.1.4" evidence="2 11"/>
<keyword evidence="7 11" id="KW-0520">NAD</keyword>
<dbReference type="InterPro" id="IPR004099">
    <property type="entry name" value="Pyr_nucl-diS_OxRdtase_dimer"/>
</dbReference>
<protein>
    <recommendedName>
        <fullName evidence="3 11">Dihydrolipoyl dehydrogenase</fullName>
        <ecNumber evidence="2 11">1.8.1.4</ecNumber>
    </recommendedName>
</protein>
<dbReference type="InterPro" id="IPR016156">
    <property type="entry name" value="FAD/NAD-linked_Rdtase_dimer_sf"/>
</dbReference>
<keyword evidence="15" id="KW-1185">Reference proteome</keyword>
<evidence type="ECO:0000256" key="7">
    <source>
        <dbReference type="ARBA" id="ARBA00023027"/>
    </source>
</evidence>
<feature type="domain" description="Pyridine nucleotide-disulphide oxidoreductase dimerisation" evidence="12">
    <location>
        <begin position="350"/>
        <end position="458"/>
    </location>
</feature>
<comment type="similarity">
    <text evidence="1 11">Belongs to the class-I pyridine nucleotide-disulfide oxidoreductase family.</text>
</comment>